<dbReference type="Proteomes" id="UP001583172">
    <property type="component" value="Unassembled WGS sequence"/>
</dbReference>
<protein>
    <submittedName>
        <fullName evidence="1">Uncharacterized protein</fullName>
    </submittedName>
</protein>
<evidence type="ECO:0000313" key="2">
    <source>
        <dbReference type="Proteomes" id="UP001583172"/>
    </source>
</evidence>
<keyword evidence="2" id="KW-1185">Reference proteome</keyword>
<evidence type="ECO:0000313" key="1">
    <source>
        <dbReference type="EMBL" id="KAL1841230.1"/>
    </source>
</evidence>
<reference evidence="1 2" key="1">
    <citation type="journal article" date="2024" name="Commun. Biol.">
        <title>Comparative genomic analysis of thermophilic fungi reveals convergent evolutionary adaptations and gene losses.</title>
        <authorList>
            <person name="Steindorff A.S."/>
            <person name="Aguilar-Pontes M.V."/>
            <person name="Robinson A.J."/>
            <person name="Andreopoulos B."/>
            <person name="LaButti K."/>
            <person name="Kuo A."/>
            <person name="Mondo S."/>
            <person name="Riley R."/>
            <person name="Otillar R."/>
            <person name="Haridas S."/>
            <person name="Lipzen A."/>
            <person name="Grimwood J."/>
            <person name="Schmutz J."/>
            <person name="Clum A."/>
            <person name="Reid I.D."/>
            <person name="Moisan M.C."/>
            <person name="Butler G."/>
            <person name="Nguyen T.T.M."/>
            <person name="Dewar K."/>
            <person name="Conant G."/>
            <person name="Drula E."/>
            <person name="Henrissat B."/>
            <person name="Hansel C."/>
            <person name="Singer S."/>
            <person name="Hutchinson M.I."/>
            <person name="de Vries R.P."/>
            <person name="Natvig D.O."/>
            <person name="Powell A.J."/>
            <person name="Tsang A."/>
            <person name="Grigoriev I.V."/>
        </authorList>
    </citation>
    <scope>NUCLEOTIDE SEQUENCE [LARGE SCALE GENOMIC DNA]</scope>
    <source>
        <strain evidence="1 2">CBS 620.91</strain>
    </source>
</reference>
<sequence>MGDDCDVRDQEAWKSLRDILGSNESNASAVYWRFTQPYPALQQVIHRSLSCADEYLEDPRYLEYPGEAACALLLLLTSNVNTLHLVLPSFDTGEYAFLRDIFTSAVPGLLPRLCRLRLVSDPFAASPQLPESAPEDFMAGRLAGQKIKTVELYGADLVAIDVSKEAWQEVQFLRMQASCVSGDWFHRLCRDARPPLRVLQIQPSLDLEYDIWDPDGPGLNEALSFCTRCPPAYGNYPSRKSILFARR</sequence>
<organism evidence="1 2">
    <name type="scientific">Humicola insolens</name>
    <name type="common">Soft-rot fungus</name>
    <dbReference type="NCBI Taxonomy" id="85995"/>
    <lineage>
        <taxon>Eukaryota</taxon>
        <taxon>Fungi</taxon>
        <taxon>Dikarya</taxon>
        <taxon>Ascomycota</taxon>
        <taxon>Pezizomycotina</taxon>
        <taxon>Sordariomycetes</taxon>
        <taxon>Sordariomycetidae</taxon>
        <taxon>Sordariales</taxon>
        <taxon>Chaetomiaceae</taxon>
        <taxon>Mycothermus</taxon>
    </lineage>
</organism>
<dbReference type="EMBL" id="JAZGSY010000082">
    <property type="protein sequence ID" value="KAL1841230.1"/>
    <property type="molecule type" value="Genomic_DNA"/>
</dbReference>
<name>A0ABR3VH86_HUMIN</name>
<gene>
    <name evidence="1" type="ORF">VTJ49DRAFT_7298</name>
</gene>
<comment type="caution">
    <text evidence="1">The sequence shown here is derived from an EMBL/GenBank/DDBJ whole genome shotgun (WGS) entry which is preliminary data.</text>
</comment>
<accession>A0ABR3VH86</accession>
<proteinExistence type="predicted"/>